<proteinExistence type="predicted"/>
<feature type="signal peptide" evidence="1">
    <location>
        <begin position="1"/>
        <end position="24"/>
    </location>
</feature>
<comment type="caution">
    <text evidence="2">The sequence shown here is derived from an EMBL/GenBank/DDBJ whole genome shotgun (WGS) entry which is preliminary data.</text>
</comment>
<keyword evidence="1" id="KW-0732">Signal</keyword>
<protein>
    <submittedName>
        <fullName evidence="2">DUF885 domain-containing protein</fullName>
    </submittedName>
</protein>
<organism evidence="2 3">
    <name type="scientific">SAR86 cluster bacterium</name>
    <dbReference type="NCBI Taxonomy" id="2030880"/>
    <lineage>
        <taxon>Bacteria</taxon>
        <taxon>Pseudomonadati</taxon>
        <taxon>Pseudomonadota</taxon>
        <taxon>Gammaproteobacteria</taxon>
        <taxon>SAR86 cluster</taxon>
    </lineage>
</organism>
<dbReference type="InterPro" id="IPR010281">
    <property type="entry name" value="DUF885"/>
</dbReference>
<dbReference type="Pfam" id="PF05960">
    <property type="entry name" value="DUF885"/>
    <property type="match status" value="1"/>
</dbReference>
<accession>A0A937I9X6</accession>
<dbReference type="EMBL" id="JADHQD010000029">
    <property type="protein sequence ID" value="MBL6818601.1"/>
    <property type="molecule type" value="Genomic_DNA"/>
</dbReference>
<sequence>MNLIKQKNLILAFIIFFLSSCQTAKNEFVEADINSVISEDEIFKEYLAAQWEEDLKDSPIFASLLGDKRFNQDITPNNIEYYENRISILEEKKQKLKAFNFNKLNSDNKLNYKLLNLNLDNSLEASSYPAYYMSLNQRGGVQSYYETGDRLVYSSKTDYEDWLVRLSKYSDNIKNTTNNLKEGLTKGYTQPKLVTKQVITQIDNLLNNDIDSHPYLKIFLSANDEYFINDEKNQLIEDAKELISNKIIPAYQELNEFLKNEYLPKSRDSIGLDGVPDGKKWYEYVARYHTTTNLTPDEIHAIGLTEVNRIRSEMEEIINDLEWDGDFKSFLNYLRTSPRFYYDNGEDLLNAYLIMAKKIDPLLPKIFKVFPRAPYGIIPIPEESAPFTTTAYYNGPAKGRPGYFYANLYKPESRPKYEIPVLTVHEAVPGHHFQISLAQELENVPTFRRYLSFTAFVEGWGLYSEELGEFMGIYDDPYDKFGQLTYDMWRAIRLVVDTGMHYKGWSRDDAINLFLENTAKSQLDIENEVDRYIAWPGQALAYKIGQLKILELRQKSEKELGDKYDIKDFHHEILKRGSVPLDILEDYINEWIENTLGS</sequence>
<gene>
    <name evidence="2" type="ORF">ISQ64_04270</name>
</gene>
<evidence type="ECO:0000256" key="1">
    <source>
        <dbReference type="SAM" id="SignalP"/>
    </source>
</evidence>
<reference evidence="2" key="1">
    <citation type="submission" date="2020-10" db="EMBL/GenBank/DDBJ databases">
        <title>Microbiome of the Black Sea water column analyzed by genome centric metagenomics.</title>
        <authorList>
            <person name="Cabello-Yeves P.J."/>
            <person name="Callieri C."/>
            <person name="Picazo A."/>
            <person name="Mehrshad M."/>
            <person name="Haro-Moreno J.M."/>
            <person name="Roda-Garcia J."/>
            <person name="Dzembekova N."/>
            <person name="Slabakova V."/>
            <person name="Slabakova N."/>
            <person name="Moncheva S."/>
            <person name="Rodriguez-Valera F."/>
        </authorList>
    </citation>
    <scope>NUCLEOTIDE SEQUENCE</scope>
    <source>
        <strain evidence="2">BS307-5m-G50</strain>
    </source>
</reference>
<dbReference type="AlphaFoldDB" id="A0A937I9X6"/>
<evidence type="ECO:0000313" key="2">
    <source>
        <dbReference type="EMBL" id="MBL6818601.1"/>
    </source>
</evidence>
<dbReference type="PANTHER" id="PTHR33361">
    <property type="entry name" value="GLR0591 PROTEIN"/>
    <property type="match status" value="1"/>
</dbReference>
<dbReference type="PANTHER" id="PTHR33361:SF2">
    <property type="entry name" value="DUF885 DOMAIN-CONTAINING PROTEIN"/>
    <property type="match status" value="1"/>
</dbReference>
<evidence type="ECO:0000313" key="3">
    <source>
        <dbReference type="Proteomes" id="UP000711391"/>
    </source>
</evidence>
<dbReference type="Proteomes" id="UP000711391">
    <property type="component" value="Unassembled WGS sequence"/>
</dbReference>
<feature type="chain" id="PRO_5037864374" evidence="1">
    <location>
        <begin position="25"/>
        <end position="598"/>
    </location>
</feature>
<dbReference type="PROSITE" id="PS51257">
    <property type="entry name" value="PROKAR_LIPOPROTEIN"/>
    <property type="match status" value="1"/>
</dbReference>
<name>A0A937I9X6_9GAMM</name>